<comment type="caution">
    <text evidence="2">The sequence shown here is derived from an EMBL/GenBank/DDBJ whole genome shotgun (WGS) entry which is preliminary data.</text>
</comment>
<name>A0A4V5TUJ9_9BACI</name>
<reference evidence="2 3" key="1">
    <citation type="journal article" date="2019" name="Environ. Microbiol.">
        <title>An active ?-lactamase is a part of an orchestrated cell wall stress resistance network of Bacillus subtilis and related rhizosphere species.</title>
        <authorList>
            <person name="Bucher T."/>
            <person name="Keren-Paz A."/>
            <person name="Hausser J."/>
            <person name="Olender T."/>
            <person name="Cytryn E."/>
            <person name="Kolodkin-Gal I."/>
        </authorList>
    </citation>
    <scope>NUCLEOTIDE SEQUENCE [LARGE SCALE GENOMIC DNA]</scope>
    <source>
        <strain evidence="2 3">I5</strain>
    </source>
</reference>
<proteinExistence type="predicted"/>
<evidence type="ECO:0000313" key="2">
    <source>
        <dbReference type="EMBL" id="TKI94243.1"/>
    </source>
</evidence>
<organism evidence="2 3">
    <name type="scientific">Bacillus wiedmannii</name>
    <dbReference type="NCBI Taxonomy" id="1890302"/>
    <lineage>
        <taxon>Bacteria</taxon>
        <taxon>Bacillati</taxon>
        <taxon>Bacillota</taxon>
        <taxon>Bacilli</taxon>
        <taxon>Bacillales</taxon>
        <taxon>Bacillaceae</taxon>
        <taxon>Bacillus</taxon>
        <taxon>Bacillus cereus group</taxon>
    </lineage>
</organism>
<gene>
    <name evidence="2" type="ORF">FC699_16045</name>
</gene>
<dbReference type="AlphaFoldDB" id="A0A4V5TUJ9"/>
<accession>A0A4V5TUJ9</accession>
<protein>
    <submittedName>
        <fullName evidence="2">Uncharacterized protein</fullName>
    </submittedName>
</protein>
<keyword evidence="1" id="KW-0472">Membrane</keyword>
<evidence type="ECO:0000256" key="1">
    <source>
        <dbReference type="SAM" id="Phobius"/>
    </source>
</evidence>
<dbReference type="Proteomes" id="UP000305222">
    <property type="component" value="Unassembled WGS sequence"/>
</dbReference>
<sequence length="76" mass="9024">MRKDIYEISAERVNDVCGIPLCTVMETLEIDPNEIVSLMDEEVDWVDFFGILIWIIIIRMYYRYVTKQTNTTNENT</sequence>
<dbReference type="EMBL" id="SZON01000742">
    <property type="protein sequence ID" value="TKI94243.1"/>
    <property type="molecule type" value="Genomic_DNA"/>
</dbReference>
<keyword evidence="1" id="KW-1133">Transmembrane helix</keyword>
<evidence type="ECO:0000313" key="3">
    <source>
        <dbReference type="Proteomes" id="UP000305222"/>
    </source>
</evidence>
<feature type="transmembrane region" description="Helical" evidence="1">
    <location>
        <begin position="45"/>
        <end position="62"/>
    </location>
</feature>
<keyword evidence="1" id="KW-0812">Transmembrane</keyword>